<protein>
    <submittedName>
        <fullName evidence="1">Uncharacterized protein</fullName>
    </submittedName>
</protein>
<dbReference type="Proteomes" id="UP000887013">
    <property type="component" value="Unassembled WGS sequence"/>
</dbReference>
<proteinExistence type="predicted"/>
<organism evidence="1 2">
    <name type="scientific">Nephila pilipes</name>
    <name type="common">Giant wood spider</name>
    <name type="synonym">Nephila maculata</name>
    <dbReference type="NCBI Taxonomy" id="299642"/>
    <lineage>
        <taxon>Eukaryota</taxon>
        <taxon>Metazoa</taxon>
        <taxon>Ecdysozoa</taxon>
        <taxon>Arthropoda</taxon>
        <taxon>Chelicerata</taxon>
        <taxon>Arachnida</taxon>
        <taxon>Araneae</taxon>
        <taxon>Araneomorphae</taxon>
        <taxon>Entelegynae</taxon>
        <taxon>Araneoidea</taxon>
        <taxon>Nephilidae</taxon>
        <taxon>Nephila</taxon>
    </lineage>
</organism>
<evidence type="ECO:0000313" key="1">
    <source>
        <dbReference type="EMBL" id="GFS49913.1"/>
    </source>
</evidence>
<dbReference type="AlphaFoldDB" id="A0A8X6MGF5"/>
<accession>A0A8X6MGF5</accession>
<evidence type="ECO:0000313" key="2">
    <source>
        <dbReference type="Proteomes" id="UP000887013"/>
    </source>
</evidence>
<keyword evidence="2" id="KW-1185">Reference proteome</keyword>
<reference evidence="1" key="1">
    <citation type="submission" date="2020-08" db="EMBL/GenBank/DDBJ databases">
        <title>Multicomponent nature underlies the extraordinary mechanical properties of spider dragline silk.</title>
        <authorList>
            <person name="Kono N."/>
            <person name="Nakamura H."/>
            <person name="Mori M."/>
            <person name="Yoshida Y."/>
            <person name="Ohtoshi R."/>
            <person name="Malay A.D."/>
            <person name="Moran D.A.P."/>
            <person name="Tomita M."/>
            <person name="Numata K."/>
            <person name="Arakawa K."/>
        </authorList>
    </citation>
    <scope>NUCLEOTIDE SEQUENCE</scope>
</reference>
<sequence length="95" mass="10603">MTSGPPYKIFYVYETSKGGELAIAVRHVPGPADYSDKSSVGNGVGGGLEQEKNDKQFWQIASSNRYEKPITRPGISHLGMTFPLRLDWFHSSCYF</sequence>
<gene>
    <name evidence="1" type="ORF">NPIL_448411</name>
</gene>
<dbReference type="EMBL" id="BMAW01045415">
    <property type="protein sequence ID" value="GFS49913.1"/>
    <property type="molecule type" value="Genomic_DNA"/>
</dbReference>
<name>A0A8X6MGF5_NEPPI</name>
<comment type="caution">
    <text evidence="1">The sequence shown here is derived from an EMBL/GenBank/DDBJ whole genome shotgun (WGS) entry which is preliminary data.</text>
</comment>